<evidence type="ECO:0000256" key="2">
    <source>
        <dbReference type="ARBA" id="ARBA00012202"/>
    </source>
</evidence>
<name>A0A8K0K263_LADFU</name>
<dbReference type="PANTHER" id="PTHR11920">
    <property type="entry name" value="GUANYLYL CYCLASE"/>
    <property type="match status" value="1"/>
</dbReference>
<evidence type="ECO:0000256" key="4">
    <source>
        <dbReference type="ARBA" id="ARBA00023239"/>
    </source>
</evidence>
<dbReference type="GO" id="GO:0004383">
    <property type="term" value="F:guanylate cyclase activity"/>
    <property type="evidence" value="ECO:0007669"/>
    <property type="project" value="UniProtKB-EC"/>
</dbReference>
<accession>A0A8K0K263</accession>
<evidence type="ECO:0000313" key="7">
    <source>
        <dbReference type="EMBL" id="KAG8224593.1"/>
    </source>
</evidence>
<dbReference type="GO" id="GO:0007168">
    <property type="term" value="P:receptor guanylyl cyclase signaling pathway"/>
    <property type="evidence" value="ECO:0007669"/>
    <property type="project" value="TreeGrafter"/>
</dbReference>
<proteinExistence type="predicted"/>
<dbReference type="InterPro" id="IPR001245">
    <property type="entry name" value="Ser-Thr/Tyr_kinase_cat_dom"/>
</dbReference>
<dbReference type="InterPro" id="IPR011009">
    <property type="entry name" value="Kinase-like_dom_sf"/>
</dbReference>
<dbReference type="OrthoDB" id="302535at2759"/>
<evidence type="ECO:0000256" key="5">
    <source>
        <dbReference type="ARBA" id="ARBA00023293"/>
    </source>
</evidence>
<dbReference type="PROSITE" id="PS50011">
    <property type="entry name" value="PROTEIN_KINASE_DOM"/>
    <property type="match status" value="1"/>
</dbReference>
<dbReference type="GO" id="GO:0004713">
    <property type="term" value="F:protein tyrosine kinase activity"/>
    <property type="evidence" value="ECO:0007669"/>
    <property type="project" value="InterPro"/>
</dbReference>
<evidence type="ECO:0000256" key="3">
    <source>
        <dbReference type="ARBA" id="ARBA00022741"/>
    </source>
</evidence>
<protein>
    <recommendedName>
        <fullName evidence="2">guanylate cyclase</fullName>
        <ecNumber evidence="2">4.6.1.2</ecNumber>
    </recommendedName>
</protein>
<keyword evidence="5" id="KW-0141">cGMP biosynthesis</keyword>
<keyword evidence="3" id="KW-0547">Nucleotide-binding</keyword>
<evidence type="ECO:0000256" key="1">
    <source>
        <dbReference type="ARBA" id="ARBA00001436"/>
    </source>
</evidence>
<sequence>MTWRVMWSEVVVVPQRGAGGGRGSIHSLAKPGSMASNSEDITSIAEGNQQVFIPIGWYKGCKVAIKTIKKNRIELTRDLLLELKRMKDLHHDHLVRFIGACVDPPYCCLLTEYCPRGSLQDVLENEQITLDWTFRYSLMHDIVKKVIHPTSMVESNTSIPNVSKLEDSDYKPSRHVSEDITLYVEVVRKDILVEEENHTAGKSCITWGKCKETF</sequence>
<dbReference type="GO" id="GO:0001653">
    <property type="term" value="F:peptide receptor activity"/>
    <property type="evidence" value="ECO:0007669"/>
    <property type="project" value="TreeGrafter"/>
</dbReference>
<dbReference type="AlphaFoldDB" id="A0A8K0K263"/>
<gene>
    <name evidence="7" type="ORF">J437_LFUL009435</name>
</gene>
<dbReference type="GO" id="GO:0005524">
    <property type="term" value="F:ATP binding"/>
    <property type="evidence" value="ECO:0007669"/>
    <property type="project" value="InterPro"/>
</dbReference>
<organism evidence="7 8">
    <name type="scientific">Ladona fulva</name>
    <name type="common">Scarce chaser dragonfly</name>
    <name type="synonym">Libellula fulva</name>
    <dbReference type="NCBI Taxonomy" id="123851"/>
    <lineage>
        <taxon>Eukaryota</taxon>
        <taxon>Metazoa</taxon>
        <taxon>Ecdysozoa</taxon>
        <taxon>Arthropoda</taxon>
        <taxon>Hexapoda</taxon>
        <taxon>Insecta</taxon>
        <taxon>Pterygota</taxon>
        <taxon>Palaeoptera</taxon>
        <taxon>Odonata</taxon>
        <taxon>Epiprocta</taxon>
        <taxon>Anisoptera</taxon>
        <taxon>Libelluloidea</taxon>
        <taxon>Libellulidae</taxon>
        <taxon>Ladona</taxon>
    </lineage>
</organism>
<keyword evidence="8" id="KW-1185">Reference proteome</keyword>
<dbReference type="GO" id="GO:0004016">
    <property type="term" value="F:adenylate cyclase activity"/>
    <property type="evidence" value="ECO:0007669"/>
    <property type="project" value="TreeGrafter"/>
</dbReference>
<comment type="catalytic activity">
    <reaction evidence="1">
        <text>GTP = 3',5'-cyclic GMP + diphosphate</text>
        <dbReference type="Rhea" id="RHEA:13665"/>
        <dbReference type="ChEBI" id="CHEBI:33019"/>
        <dbReference type="ChEBI" id="CHEBI:37565"/>
        <dbReference type="ChEBI" id="CHEBI:57746"/>
        <dbReference type="EC" id="4.6.1.2"/>
    </reaction>
</comment>
<reference evidence="7" key="1">
    <citation type="submission" date="2013-04" db="EMBL/GenBank/DDBJ databases">
        <authorList>
            <person name="Qu J."/>
            <person name="Murali S.C."/>
            <person name="Bandaranaike D."/>
            <person name="Bellair M."/>
            <person name="Blankenburg K."/>
            <person name="Chao H."/>
            <person name="Dinh H."/>
            <person name="Doddapaneni H."/>
            <person name="Downs B."/>
            <person name="Dugan-Rocha S."/>
            <person name="Elkadiri S."/>
            <person name="Gnanaolivu R.D."/>
            <person name="Hernandez B."/>
            <person name="Javaid M."/>
            <person name="Jayaseelan J.C."/>
            <person name="Lee S."/>
            <person name="Li M."/>
            <person name="Ming W."/>
            <person name="Munidasa M."/>
            <person name="Muniz J."/>
            <person name="Nguyen L."/>
            <person name="Ongeri F."/>
            <person name="Osuji N."/>
            <person name="Pu L.-L."/>
            <person name="Puazo M."/>
            <person name="Qu C."/>
            <person name="Quiroz J."/>
            <person name="Raj R."/>
            <person name="Weissenberger G."/>
            <person name="Xin Y."/>
            <person name="Zou X."/>
            <person name="Han Y."/>
            <person name="Richards S."/>
            <person name="Worley K."/>
            <person name="Muzny D."/>
            <person name="Gibbs R."/>
        </authorList>
    </citation>
    <scope>NUCLEOTIDE SEQUENCE</scope>
    <source>
        <strain evidence="7">Sampled in the wild</strain>
    </source>
</reference>
<keyword evidence="4" id="KW-0456">Lyase</keyword>
<dbReference type="InterPro" id="IPR000719">
    <property type="entry name" value="Prot_kinase_dom"/>
</dbReference>
<dbReference type="GO" id="GO:0005886">
    <property type="term" value="C:plasma membrane"/>
    <property type="evidence" value="ECO:0007669"/>
    <property type="project" value="TreeGrafter"/>
</dbReference>
<dbReference type="InterPro" id="IPR020635">
    <property type="entry name" value="Tyr_kinase_cat_dom"/>
</dbReference>
<dbReference type="SMART" id="SM00219">
    <property type="entry name" value="TyrKc"/>
    <property type="match status" value="1"/>
</dbReference>
<dbReference type="Proteomes" id="UP000792457">
    <property type="component" value="Unassembled WGS sequence"/>
</dbReference>
<feature type="domain" description="Protein kinase" evidence="6">
    <location>
        <begin position="11"/>
        <end position="214"/>
    </location>
</feature>
<evidence type="ECO:0000313" key="8">
    <source>
        <dbReference type="Proteomes" id="UP000792457"/>
    </source>
</evidence>
<reference evidence="7" key="2">
    <citation type="submission" date="2017-10" db="EMBL/GenBank/DDBJ databases">
        <title>Ladona fulva Genome sequencing and assembly.</title>
        <authorList>
            <person name="Murali S."/>
            <person name="Richards S."/>
            <person name="Bandaranaike D."/>
            <person name="Bellair M."/>
            <person name="Blankenburg K."/>
            <person name="Chao H."/>
            <person name="Dinh H."/>
            <person name="Doddapaneni H."/>
            <person name="Dugan-Rocha S."/>
            <person name="Elkadiri S."/>
            <person name="Gnanaolivu R."/>
            <person name="Hernandez B."/>
            <person name="Skinner E."/>
            <person name="Javaid M."/>
            <person name="Lee S."/>
            <person name="Li M."/>
            <person name="Ming W."/>
            <person name="Munidasa M."/>
            <person name="Muniz J."/>
            <person name="Nguyen L."/>
            <person name="Hughes D."/>
            <person name="Osuji N."/>
            <person name="Pu L.-L."/>
            <person name="Puazo M."/>
            <person name="Qu C."/>
            <person name="Quiroz J."/>
            <person name="Raj R."/>
            <person name="Weissenberger G."/>
            <person name="Xin Y."/>
            <person name="Zou X."/>
            <person name="Han Y."/>
            <person name="Worley K."/>
            <person name="Muzny D."/>
            <person name="Gibbs R."/>
        </authorList>
    </citation>
    <scope>NUCLEOTIDE SEQUENCE</scope>
    <source>
        <strain evidence="7">Sampled in the wild</strain>
    </source>
</reference>
<dbReference type="EMBL" id="KZ308202">
    <property type="protein sequence ID" value="KAG8224593.1"/>
    <property type="molecule type" value="Genomic_DNA"/>
</dbReference>
<dbReference type="PANTHER" id="PTHR11920:SF494">
    <property type="entry name" value="ATRIAL NATRIURETIC PEPTIDE RECEPTOR 2"/>
    <property type="match status" value="1"/>
</dbReference>
<evidence type="ECO:0000259" key="6">
    <source>
        <dbReference type="PROSITE" id="PS50011"/>
    </source>
</evidence>
<dbReference type="Gene3D" id="1.10.510.10">
    <property type="entry name" value="Transferase(Phosphotransferase) domain 1"/>
    <property type="match status" value="1"/>
</dbReference>
<dbReference type="InterPro" id="IPR050401">
    <property type="entry name" value="Cyclic_nucleotide_synthase"/>
</dbReference>
<dbReference type="EC" id="4.6.1.2" evidence="2"/>
<dbReference type="SUPFAM" id="SSF56112">
    <property type="entry name" value="Protein kinase-like (PK-like)"/>
    <property type="match status" value="1"/>
</dbReference>
<comment type="caution">
    <text evidence="7">The sequence shown here is derived from an EMBL/GenBank/DDBJ whole genome shotgun (WGS) entry which is preliminary data.</text>
</comment>
<dbReference type="Pfam" id="PF07714">
    <property type="entry name" value="PK_Tyr_Ser-Thr"/>
    <property type="match status" value="1"/>
</dbReference>